<evidence type="ECO:0000313" key="1">
    <source>
        <dbReference type="EMBL" id="ARN85295.1"/>
    </source>
</evidence>
<organism evidence="1 2">
    <name type="scientific">Candidatus Nucleicultrix amoebiphila FS5</name>
    <dbReference type="NCBI Taxonomy" id="1414854"/>
    <lineage>
        <taxon>Bacteria</taxon>
        <taxon>Pseudomonadati</taxon>
        <taxon>Pseudomonadota</taxon>
        <taxon>Alphaproteobacteria</taxon>
        <taxon>Holosporales</taxon>
        <taxon>Candidatus Nucleicultricaceae</taxon>
        <taxon>Candidatus Nucleicultrix</taxon>
    </lineage>
</organism>
<sequence length="192" mass="22013">MVRNIFQITKNVLFIGIPCLLIVREAHSSNSLLEQFSDDAILPFKRSTYVNKNAINQYVQELIDLSQEKFCSENLTKAMTVNRLILVSKVKTFLRDLTNADLLFYLDITALMERINDVWLFNENDEAISVVGSSRQFTKKISTFYGALDKFIEKYTCNPHMSINPALASGTLVLLYIEKSIIAQKFSQHVLY</sequence>
<dbReference type="Proteomes" id="UP000237351">
    <property type="component" value="Chromosome"/>
</dbReference>
<accession>A0A1W6N5X1</accession>
<keyword evidence="2" id="KW-1185">Reference proteome</keyword>
<evidence type="ECO:0000313" key="2">
    <source>
        <dbReference type="Proteomes" id="UP000237351"/>
    </source>
</evidence>
<dbReference type="AlphaFoldDB" id="A0A1W6N5X1"/>
<dbReference type="EMBL" id="CP008743">
    <property type="protein sequence ID" value="ARN85295.1"/>
    <property type="molecule type" value="Genomic_DNA"/>
</dbReference>
<dbReference type="KEGG" id="naf:GQ61_08365"/>
<protein>
    <submittedName>
        <fullName evidence="1">Uncharacterized protein</fullName>
    </submittedName>
</protein>
<dbReference type="STRING" id="1414854.GQ61_08365"/>
<dbReference type="RefSeq" id="WP_085784848.1">
    <property type="nucleotide sequence ID" value="NZ_CP008743.1"/>
</dbReference>
<name>A0A1W6N5X1_9PROT</name>
<reference evidence="1 2" key="1">
    <citation type="submission" date="2014-06" db="EMBL/GenBank/DDBJ databases">
        <title>The genome of the endonuclear symbiont Nucleicultrix amoebiphila.</title>
        <authorList>
            <person name="Schulz F."/>
            <person name="Horn M."/>
        </authorList>
    </citation>
    <scope>NUCLEOTIDE SEQUENCE [LARGE SCALE GENOMIC DNA]</scope>
    <source>
        <strain evidence="1 2">FS5</strain>
    </source>
</reference>
<proteinExistence type="predicted"/>
<gene>
    <name evidence="1" type="ORF">GQ61_08365</name>
</gene>